<feature type="transmembrane region" description="Helical" evidence="6">
    <location>
        <begin position="38"/>
        <end position="58"/>
    </location>
</feature>
<evidence type="ECO:0000256" key="5">
    <source>
        <dbReference type="ARBA" id="ARBA00023136"/>
    </source>
</evidence>
<protein>
    <submittedName>
        <fullName evidence="7">High-affinity Fe2+/Pb2+ permease</fullName>
    </submittedName>
</protein>
<reference evidence="7 8" key="1">
    <citation type="submission" date="2018-10" db="EMBL/GenBank/DDBJ databases">
        <title>Isolation, diversity and antifungal activity of actinobacteria from wheat.</title>
        <authorList>
            <person name="Han C."/>
        </authorList>
    </citation>
    <scope>NUCLEOTIDE SEQUENCE [LARGE SCALE GENOMIC DNA]</scope>
    <source>
        <strain evidence="7 8">NEAU-YY56</strain>
    </source>
</reference>
<dbReference type="AlphaFoldDB" id="A0A3M2J7X1"/>
<accession>A0A3M2J7X1</accession>
<feature type="transmembrane region" description="Helical" evidence="6">
    <location>
        <begin position="70"/>
        <end position="91"/>
    </location>
</feature>
<evidence type="ECO:0000313" key="8">
    <source>
        <dbReference type="Proteomes" id="UP000269289"/>
    </source>
</evidence>
<feature type="transmembrane region" description="Helical" evidence="6">
    <location>
        <begin position="6"/>
        <end position="26"/>
    </location>
</feature>
<comment type="similarity">
    <text evidence="2">Belongs to the oxidase-dependent Fe transporter (OFeT) (TC 9.A.10.1) family.</text>
</comment>
<sequence length="287" mass="29620">MVANVLIGLREGLEASLVVGILLAYLVRSARRDLVPSLWAGVATAVLVSLAAGAALTFGPKGLTFEAQEIIGGSLSLVAAGLLTWMILWMGRAARHMKSDLEGRLSAALGAGSRAVFVVALLAVGREGLETALFLWAGAQSSTSLTGPLVGALLGIAVAVVLGWAVYRGAVRLDLRRFFSWTGVLLLVVAAGVVAYGVHDLQEAGVLPGLDAVAYDISALVPPSSWVGTLLAGMFTFSPAPTVLQVVAWTTYLAIVGTLYVRQVWGGSARPRSPAPATPPTPAPTQG</sequence>
<dbReference type="PANTHER" id="PTHR31632">
    <property type="entry name" value="IRON TRANSPORTER FTH1"/>
    <property type="match status" value="1"/>
</dbReference>
<dbReference type="GO" id="GO:0033573">
    <property type="term" value="C:high-affinity iron permease complex"/>
    <property type="evidence" value="ECO:0007669"/>
    <property type="project" value="InterPro"/>
</dbReference>
<keyword evidence="3 6" id="KW-0812">Transmembrane</keyword>
<keyword evidence="8" id="KW-1185">Reference proteome</keyword>
<dbReference type="GO" id="GO:0015093">
    <property type="term" value="F:ferrous iron transmembrane transporter activity"/>
    <property type="evidence" value="ECO:0007669"/>
    <property type="project" value="TreeGrafter"/>
</dbReference>
<dbReference type="Proteomes" id="UP000269289">
    <property type="component" value="Unassembled WGS sequence"/>
</dbReference>
<keyword evidence="5 6" id="KW-0472">Membrane</keyword>
<dbReference type="EMBL" id="RFFI01000082">
    <property type="protein sequence ID" value="RMI07035.1"/>
    <property type="molecule type" value="Genomic_DNA"/>
</dbReference>
<evidence type="ECO:0000256" key="2">
    <source>
        <dbReference type="ARBA" id="ARBA00008333"/>
    </source>
</evidence>
<comment type="subcellular location">
    <subcellularLocation>
        <location evidence="1">Membrane</location>
        <topology evidence="1">Multi-pass membrane protein</topology>
    </subcellularLocation>
</comment>
<dbReference type="PANTHER" id="PTHR31632:SF2">
    <property type="entry name" value="PLASMA MEMBRANE IRON PERMEASE"/>
    <property type="match status" value="1"/>
</dbReference>
<comment type="caution">
    <text evidence="7">The sequence shown here is derived from an EMBL/GenBank/DDBJ whole genome shotgun (WGS) entry which is preliminary data.</text>
</comment>
<dbReference type="Pfam" id="PF03239">
    <property type="entry name" value="FTR1"/>
    <property type="match status" value="1"/>
</dbReference>
<dbReference type="InterPro" id="IPR004923">
    <property type="entry name" value="FTR1/Fip1/EfeU"/>
</dbReference>
<proteinExistence type="inferred from homology"/>
<keyword evidence="4 6" id="KW-1133">Transmembrane helix</keyword>
<organism evidence="7 8">
    <name type="scientific">Cellulomonas triticagri</name>
    <dbReference type="NCBI Taxonomy" id="2483352"/>
    <lineage>
        <taxon>Bacteria</taxon>
        <taxon>Bacillati</taxon>
        <taxon>Actinomycetota</taxon>
        <taxon>Actinomycetes</taxon>
        <taxon>Micrococcales</taxon>
        <taxon>Cellulomonadaceae</taxon>
        <taxon>Cellulomonas</taxon>
    </lineage>
</organism>
<dbReference type="OrthoDB" id="7260758at2"/>
<dbReference type="RefSeq" id="WP_122150064.1">
    <property type="nucleotide sequence ID" value="NZ_RFFI01000082.1"/>
</dbReference>
<feature type="transmembrane region" description="Helical" evidence="6">
    <location>
        <begin position="178"/>
        <end position="198"/>
    </location>
</feature>
<gene>
    <name evidence="7" type="ORF">EBM89_14155</name>
</gene>
<evidence type="ECO:0000313" key="7">
    <source>
        <dbReference type="EMBL" id="RMI07035.1"/>
    </source>
</evidence>
<feature type="transmembrane region" description="Helical" evidence="6">
    <location>
        <begin position="243"/>
        <end position="261"/>
    </location>
</feature>
<name>A0A3M2J7X1_9CELL</name>
<evidence type="ECO:0000256" key="6">
    <source>
        <dbReference type="SAM" id="Phobius"/>
    </source>
</evidence>
<evidence type="ECO:0000256" key="3">
    <source>
        <dbReference type="ARBA" id="ARBA00022692"/>
    </source>
</evidence>
<feature type="transmembrane region" description="Helical" evidence="6">
    <location>
        <begin position="103"/>
        <end position="125"/>
    </location>
</feature>
<evidence type="ECO:0000256" key="1">
    <source>
        <dbReference type="ARBA" id="ARBA00004141"/>
    </source>
</evidence>
<dbReference type="NCBIfam" id="NF041756">
    <property type="entry name" value="EfeU"/>
    <property type="match status" value="1"/>
</dbReference>
<evidence type="ECO:0000256" key="4">
    <source>
        <dbReference type="ARBA" id="ARBA00022989"/>
    </source>
</evidence>
<feature type="transmembrane region" description="Helical" evidence="6">
    <location>
        <begin position="145"/>
        <end position="166"/>
    </location>
</feature>